<name>A0A2X1KG71_ECOLX</name>
<dbReference type="EMBL" id="UARS01000019">
    <property type="protein sequence ID" value="SPW58063.1"/>
    <property type="molecule type" value="Genomic_DNA"/>
</dbReference>
<sequence length="36" mass="3593">MSDVPLIAVVMAGGTGSPSLAPLKRALSEAISAIIR</sequence>
<dbReference type="AlphaFoldDB" id="A0A2X1KG71"/>
<evidence type="ECO:0000313" key="2">
    <source>
        <dbReference type="Proteomes" id="UP000250561"/>
    </source>
</evidence>
<dbReference type="Proteomes" id="UP000250561">
    <property type="component" value="Unassembled WGS sequence"/>
</dbReference>
<protein>
    <submittedName>
        <fullName evidence="1">Uncharacterized protein</fullName>
    </submittedName>
</protein>
<organism evidence="1 2">
    <name type="scientific">Escherichia coli</name>
    <dbReference type="NCBI Taxonomy" id="562"/>
    <lineage>
        <taxon>Bacteria</taxon>
        <taxon>Pseudomonadati</taxon>
        <taxon>Pseudomonadota</taxon>
        <taxon>Gammaproteobacteria</taxon>
        <taxon>Enterobacterales</taxon>
        <taxon>Enterobacteriaceae</taxon>
        <taxon>Escherichia</taxon>
    </lineage>
</organism>
<gene>
    <name evidence="1" type="ORF">NCTC11126_05886</name>
</gene>
<evidence type="ECO:0000313" key="1">
    <source>
        <dbReference type="EMBL" id="SPW58063.1"/>
    </source>
</evidence>
<accession>A0A2X1KG71</accession>
<proteinExistence type="predicted"/>
<reference evidence="1 2" key="1">
    <citation type="submission" date="2018-06" db="EMBL/GenBank/DDBJ databases">
        <authorList>
            <consortium name="Pathogen Informatics"/>
            <person name="Doyle S."/>
        </authorList>
    </citation>
    <scope>NUCLEOTIDE SEQUENCE [LARGE SCALE GENOMIC DNA]</scope>
    <source>
        <strain evidence="1 2">NCTC11126</strain>
    </source>
</reference>